<evidence type="ECO:0000313" key="1">
    <source>
        <dbReference type="EMBL" id="DAG05873.1"/>
    </source>
</evidence>
<reference evidence="1" key="1">
    <citation type="journal article" date="2021" name="Proc. Natl. Acad. Sci. U.S.A.">
        <title>A Catalog of Tens of Thousands of Viruses from Human Metagenomes Reveals Hidden Associations with Chronic Diseases.</title>
        <authorList>
            <person name="Tisza M.J."/>
            <person name="Buck C.B."/>
        </authorList>
    </citation>
    <scope>NUCLEOTIDE SEQUENCE</scope>
    <source>
        <strain evidence="1">CtkfK18</strain>
    </source>
</reference>
<dbReference type="EMBL" id="BK016265">
    <property type="protein sequence ID" value="DAG05873.1"/>
    <property type="molecule type" value="Genomic_DNA"/>
</dbReference>
<protein>
    <submittedName>
        <fullName evidence="1">Uncharacterized protein</fullName>
    </submittedName>
</protein>
<sequence length="40" mass="4697">MFKILAGKNIVKPNYSLFSIIGHCYFSTVIYQYNFQGVYK</sequence>
<organism evidence="1">
    <name type="scientific">Myoviridae sp. ctkfK18</name>
    <dbReference type="NCBI Taxonomy" id="2825165"/>
    <lineage>
        <taxon>Viruses</taxon>
        <taxon>Duplodnaviria</taxon>
        <taxon>Heunggongvirae</taxon>
        <taxon>Uroviricota</taxon>
        <taxon>Caudoviricetes</taxon>
    </lineage>
</organism>
<proteinExistence type="predicted"/>
<accession>A0A8S5VGG6</accession>
<name>A0A8S5VGG6_9CAUD</name>